<dbReference type="EnsemblPlants" id="ORGLA02G0044600.1">
    <property type="protein sequence ID" value="ORGLA02G0044600.1"/>
    <property type="gene ID" value="ORGLA02G0044600"/>
</dbReference>
<sequence length="111" mass="12526">MPAFSRARGAVLRVLDGLKRRPPASGAADTMSPVRKIQMLEEELRPSGGEISRILQRARAHLERQEEKFDPSSQTPELFRNGAGWQLNTFFLCLFSSIIANYKYNKVCSVD</sequence>
<dbReference type="Gramene" id="ORGLA02G0044600.1">
    <property type="protein sequence ID" value="ORGLA02G0044600.1"/>
    <property type="gene ID" value="ORGLA02G0044600"/>
</dbReference>
<accession>I1NXJ0</accession>
<reference evidence="1 2" key="2">
    <citation type="submission" date="2018-04" db="EMBL/GenBank/DDBJ databases">
        <title>OglaRS2 (Oryza glaberrima Reference Sequence Version 2).</title>
        <authorList>
            <person name="Zhang J."/>
            <person name="Kudrna D."/>
            <person name="Lee S."/>
            <person name="Talag J."/>
            <person name="Rajasekar S."/>
            <person name="Wing R.A."/>
        </authorList>
    </citation>
    <scope>NUCLEOTIDE SEQUENCE [LARGE SCALE GENOMIC DNA]</scope>
    <source>
        <strain evidence="1 2">cv. IRGC 96717</strain>
    </source>
</reference>
<evidence type="ECO:0000313" key="1">
    <source>
        <dbReference type="EnsemblPlants" id="ORGLA02G0044600.1"/>
    </source>
</evidence>
<organism evidence="1 2">
    <name type="scientific">Oryza glaberrima</name>
    <name type="common">African rice</name>
    <dbReference type="NCBI Taxonomy" id="4538"/>
    <lineage>
        <taxon>Eukaryota</taxon>
        <taxon>Viridiplantae</taxon>
        <taxon>Streptophyta</taxon>
        <taxon>Embryophyta</taxon>
        <taxon>Tracheophyta</taxon>
        <taxon>Spermatophyta</taxon>
        <taxon>Magnoliopsida</taxon>
        <taxon>Liliopsida</taxon>
        <taxon>Poales</taxon>
        <taxon>Poaceae</taxon>
        <taxon>BOP clade</taxon>
        <taxon>Oryzoideae</taxon>
        <taxon>Oryzeae</taxon>
        <taxon>Oryzinae</taxon>
        <taxon>Oryza</taxon>
    </lineage>
</organism>
<evidence type="ECO:0000313" key="2">
    <source>
        <dbReference type="Proteomes" id="UP000007306"/>
    </source>
</evidence>
<reference evidence="1" key="1">
    <citation type="submission" date="2015-06" db="UniProtKB">
        <authorList>
            <consortium name="EnsemblPlants"/>
        </authorList>
    </citation>
    <scope>IDENTIFICATION</scope>
</reference>
<name>I1NXJ0_ORYGL</name>
<dbReference type="AlphaFoldDB" id="I1NXJ0"/>
<dbReference type="HOGENOM" id="CLU_175070_0_0_1"/>
<keyword evidence="2" id="KW-1185">Reference proteome</keyword>
<dbReference type="OMA" id="YAANYKY"/>
<dbReference type="Proteomes" id="UP000007306">
    <property type="component" value="Chromosome 2"/>
</dbReference>
<protein>
    <submittedName>
        <fullName evidence="1">Uncharacterized protein</fullName>
    </submittedName>
</protein>
<proteinExistence type="predicted"/>